<keyword evidence="1" id="KW-0732">Signal</keyword>
<organism evidence="3 4">
    <name type="scientific">Candidatus Alloenteromonas pullistercoris</name>
    <dbReference type="NCBI Taxonomy" id="2840785"/>
    <lineage>
        <taxon>Bacteria</taxon>
        <taxon>Bacillati</taxon>
        <taxon>Bacillota</taxon>
        <taxon>Bacillota incertae sedis</taxon>
        <taxon>Candidatus Alloenteromonas</taxon>
    </lineage>
</organism>
<name>A0A9D9GWA9_9FIRM</name>
<comment type="caution">
    <text evidence="3">The sequence shown here is derived from an EMBL/GenBank/DDBJ whole genome shotgun (WGS) entry which is preliminary data.</text>
</comment>
<proteinExistence type="predicted"/>
<accession>A0A9D9GWA9</accession>
<dbReference type="Pfam" id="PF13306">
    <property type="entry name" value="LRR_5"/>
    <property type="match status" value="4"/>
</dbReference>
<feature type="signal peptide" evidence="1">
    <location>
        <begin position="1"/>
        <end position="23"/>
    </location>
</feature>
<dbReference type="InterPro" id="IPR053139">
    <property type="entry name" value="Surface_bspA-like"/>
</dbReference>
<dbReference type="InterPro" id="IPR032675">
    <property type="entry name" value="LRR_dom_sf"/>
</dbReference>
<dbReference type="PROSITE" id="PS50835">
    <property type="entry name" value="IG_LIKE"/>
    <property type="match status" value="1"/>
</dbReference>
<dbReference type="Proteomes" id="UP000823634">
    <property type="component" value="Unassembled WGS sequence"/>
</dbReference>
<dbReference type="PANTHER" id="PTHR45661">
    <property type="entry name" value="SURFACE ANTIGEN"/>
    <property type="match status" value="1"/>
</dbReference>
<sequence length="933" mass="100030">MNRTTIFISLIAASTLIITSALLVSDISDNVHPVTGDEFTYTLEFSETKNKPTLESDTGNTGSYTVYTDLGNPIQFDYSDVSEFTLGFLGMPAGASFSNPYLEDVANHNQISGIQTISIVSTGDLILYYGYGSEINEGIYFDSLAITSGETIDIDNASYFTLKNEGEVEIGITSISIVYSCFAVDKEMNLDALTFKLNSEETGYIVSDCDTSIFGEVIIPTVYNGLPVLEIGDHAFSSCASLTSVNIPDSVTTIGKSAFGGCSSLTSVNIPDSVTTIGEGAFSYCYSLTSVNIPDSVTTIGGYAFSYCSFLTSVNIPDSVTTIGESAFSYCSCLTSIYIPDSVTTIGESAFYECSNLTIYCEASSAPSGWDSSWDYHCPVVWNCISSFEISDEGLHFVVVLGKNGDKYITIIGYTGSSTNVVIPSSINVNGEDIPVKAIASNAFYYNDTITSITIPDSVTTIGSYAFKRCSNLAAVTFGENSQLTSIGYSAFSYCSFLTSVNIPDSVTTIGSHAFEGCSSLTSIYIPDSVTTIEIYAFYGCTNLTIYCQASSEPSGWDSWWNSSDRPVVWGFEDCGITVDGIRYAVSIDEENVKYITIIGYTGSSTNVVIPSSINVNGEDIPVKAIANNAFYDNNTIASIIIPDSVTTIGERAFSGCSSLTSVNIPDSVTTIGERAFYECSNLTIYCEASSEPSGWDSWWNSSNRPVVWSSNGLYGEYNGFIYGVSIDSEGNPYITITGYTGSSTNVVIPSSINVDGEDIPIKAIARKVFYYNDTITSITIPDSVTTIGEYAFYSCSNLTTVTFGENSQLASIGSYAFPGCSSLTSINIPDSVTTIGECAFYSCSNLTTVTFGENSRLASIGSYAFPGCSSLTSINIPDSVTTIGESAFYECSNLTIYCEASSAPSGWSSSWNSSDRPVVWNCTYDEYLEAIA</sequence>
<gene>
    <name evidence="3" type="ORF">IAC61_03340</name>
</gene>
<evidence type="ECO:0000259" key="2">
    <source>
        <dbReference type="PROSITE" id="PS50835"/>
    </source>
</evidence>
<dbReference type="SUPFAM" id="SSF52047">
    <property type="entry name" value="RNI-like"/>
    <property type="match status" value="1"/>
</dbReference>
<reference evidence="3" key="2">
    <citation type="journal article" date="2021" name="PeerJ">
        <title>Extensive microbial diversity within the chicken gut microbiome revealed by metagenomics and culture.</title>
        <authorList>
            <person name="Gilroy R."/>
            <person name="Ravi A."/>
            <person name="Getino M."/>
            <person name="Pursley I."/>
            <person name="Horton D.L."/>
            <person name="Alikhan N.F."/>
            <person name="Baker D."/>
            <person name="Gharbi K."/>
            <person name="Hall N."/>
            <person name="Watson M."/>
            <person name="Adriaenssens E.M."/>
            <person name="Foster-Nyarko E."/>
            <person name="Jarju S."/>
            <person name="Secka A."/>
            <person name="Antonio M."/>
            <person name="Oren A."/>
            <person name="Chaudhuri R.R."/>
            <person name="La Ragione R."/>
            <person name="Hildebrand F."/>
            <person name="Pallen M.J."/>
        </authorList>
    </citation>
    <scope>NUCLEOTIDE SEQUENCE</scope>
    <source>
        <strain evidence="3">17113</strain>
    </source>
</reference>
<dbReference type="PANTHER" id="PTHR45661:SF3">
    <property type="entry name" value="IG-LIKE DOMAIN-CONTAINING PROTEIN"/>
    <property type="match status" value="1"/>
</dbReference>
<evidence type="ECO:0000256" key="1">
    <source>
        <dbReference type="SAM" id="SignalP"/>
    </source>
</evidence>
<reference evidence="3" key="1">
    <citation type="submission" date="2020-10" db="EMBL/GenBank/DDBJ databases">
        <authorList>
            <person name="Gilroy R."/>
        </authorList>
    </citation>
    <scope>NUCLEOTIDE SEQUENCE</scope>
    <source>
        <strain evidence="3">17113</strain>
    </source>
</reference>
<feature type="domain" description="Ig-like" evidence="2">
    <location>
        <begin position="666"/>
        <end position="796"/>
    </location>
</feature>
<dbReference type="InterPro" id="IPR026906">
    <property type="entry name" value="LRR_5"/>
</dbReference>
<dbReference type="EMBL" id="JADINA010000022">
    <property type="protein sequence ID" value="MBO8426338.1"/>
    <property type="molecule type" value="Genomic_DNA"/>
</dbReference>
<dbReference type="InterPro" id="IPR007110">
    <property type="entry name" value="Ig-like_dom"/>
</dbReference>
<dbReference type="Gene3D" id="3.80.10.10">
    <property type="entry name" value="Ribonuclease Inhibitor"/>
    <property type="match status" value="4"/>
</dbReference>
<protein>
    <submittedName>
        <fullName evidence="3">Leucine-rich repeat domain-containing protein</fullName>
    </submittedName>
</protein>
<evidence type="ECO:0000313" key="4">
    <source>
        <dbReference type="Proteomes" id="UP000823634"/>
    </source>
</evidence>
<dbReference type="AlphaFoldDB" id="A0A9D9GWA9"/>
<evidence type="ECO:0000313" key="3">
    <source>
        <dbReference type="EMBL" id="MBO8426338.1"/>
    </source>
</evidence>
<feature type="chain" id="PRO_5039601389" evidence="1">
    <location>
        <begin position="24"/>
        <end position="933"/>
    </location>
</feature>